<reference evidence="1" key="1">
    <citation type="journal article" date="2021" name="Proc. Natl. Acad. Sci. U.S.A.">
        <title>A Catalog of Tens of Thousands of Viruses from Human Metagenomes Reveals Hidden Associations with Chronic Diseases.</title>
        <authorList>
            <person name="Tisza M.J."/>
            <person name="Buck C.B."/>
        </authorList>
    </citation>
    <scope>NUCLEOTIDE SEQUENCE</scope>
    <source>
        <strain evidence="1">CtWKa2</strain>
    </source>
</reference>
<name>A0A8S5PF95_9CAUD</name>
<evidence type="ECO:0000313" key="1">
    <source>
        <dbReference type="EMBL" id="DAE05301.1"/>
    </source>
</evidence>
<organism evidence="1">
    <name type="scientific">Siphoviridae sp. ctWKa2</name>
    <dbReference type="NCBI Taxonomy" id="2825537"/>
    <lineage>
        <taxon>Viruses</taxon>
        <taxon>Duplodnaviria</taxon>
        <taxon>Heunggongvirae</taxon>
        <taxon>Uroviricota</taxon>
        <taxon>Caudoviricetes</taxon>
    </lineage>
</organism>
<sequence length="115" mass="13762">MYILNSNKLKNRPVWITWLFFNRRLQKDIKESIPILKEDISKLKMAEDKVHKVKMLSLELSIVELGYAMEHMLDTIMAMEEGWIPYRDISYLVFILKILDKTLQEVEFKKELSDV</sequence>
<protein>
    <submittedName>
        <fullName evidence="1">Uncharacterized protein</fullName>
    </submittedName>
</protein>
<dbReference type="EMBL" id="BK015407">
    <property type="protein sequence ID" value="DAE05301.1"/>
    <property type="molecule type" value="Genomic_DNA"/>
</dbReference>
<accession>A0A8S5PF95</accession>
<proteinExistence type="predicted"/>